<dbReference type="SUPFAM" id="SSF82808">
    <property type="entry name" value="Replication modulator SeqA, C-terminal DNA-binding domain"/>
    <property type="match status" value="1"/>
</dbReference>
<dbReference type="HAMAP" id="MF_00908">
    <property type="entry name" value="SeqA"/>
    <property type="match status" value="1"/>
</dbReference>
<feature type="domain" description="Replication modulator SeqA C-terminal DNA-binding" evidence="6">
    <location>
        <begin position="81"/>
        <end position="187"/>
    </location>
</feature>
<keyword evidence="3 4" id="KW-0238">DNA-binding</keyword>
<dbReference type="SUPFAM" id="SSF47598">
    <property type="entry name" value="Ribbon-helix-helix"/>
    <property type="match status" value="1"/>
</dbReference>
<feature type="region of interest" description="Interaction with DNA" evidence="4">
    <location>
        <begin position="96"/>
        <end position="97"/>
    </location>
</feature>
<dbReference type="GO" id="GO:0006355">
    <property type="term" value="P:regulation of DNA-templated transcription"/>
    <property type="evidence" value="ECO:0007669"/>
    <property type="project" value="InterPro"/>
</dbReference>
<dbReference type="InterPro" id="IPR005621">
    <property type="entry name" value="SeqA"/>
</dbReference>
<dbReference type="AlphaFoldDB" id="A0A432VYY5"/>
<comment type="function">
    <text evidence="4 5">Negative regulator of replication initiation, which contributes to regulation of DNA replication and ensures that replication initiation occurs exactly once per chromosome per cell cycle. Binds to pairs of hemimethylated GATC sequences in the oriC region, thus preventing assembly of replication proteins and re-initiation at newly replicated origins. Repression is relieved when the region becomes fully methylated.</text>
</comment>
<dbReference type="Gene3D" id="1.10.1220.10">
    <property type="entry name" value="Met repressor-like"/>
    <property type="match status" value="1"/>
</dbReference>
<evidence type="ECO:0000256" key="4">
    <source>
        <dbReference type="HAMAP-Rule" id="MF_00908"/>
    </source>
</evidence>
<evidence type="ECO:0000256" key="5">
    <source>
        <dbReference type="PIRNR" id="PIRNR019401"/>
    </source>
</evidence>
<dbReference type="GO" id="GO:0005737">
    <property type="term" value="C:cytoplasm"/>
    <property type="evidence" value="ECO:0007669"/>
    <property type="project" value="UniProtKB-SubCell"/>
</dbReference>
<dbReference type="PIRSF" id="PIRSF019401">
    <property type="entry name" value="SeqA"/>
    <property type="match status" value="1"/>
</dbReference>
<gene>
    <name evidence="4" type="primary">seqA</name>
    <name evidence="8" type="ORF">CWE06_03320</name>
</gene>
<proteinExistence type="inferred from homology"/>
<comment type="subcellular location">
    <subcellularLocation>
        <location evidence="4 5">Cytoplasm</location>
    </subcellularLocation>
</comment>
<comment type="caution">
    <text evidence="8">The sequence shown here is derived from an EMBL/GenBank/DDBJ whole genome shotgun (WGS) entry which is preliminary data.</text>
</comment>
<keyword evidence="9" id="KW-1185">Reference proteome</keyword>
<evidence type="ECO:0000259" key="6">
    <source>
        <dbReference type="Pfam" id="PF03925"/>
    </source>
</evidence>
<dbReference type="InterPro" id="IPR033761">
    <property type="entry name" value="SeqA_N"/>
</dbReference>
<sequence length="190" mass="20729">MKKIEIDEELYTYIASHTQHIGESASTILRRLLGLSPVAVHTGSLQTSSLHTSNEQEGSVQEPRTSAAVAATRAAASSTSVFDVLDRADLAAQKGAVGRFLFILSMLHRCHVTQFTQVLDIRGRNRLYFATTEQELLAAGNSTNPKQIPGSPYWVVTNNNTTKKKSILTAVATEMGYSSSDAEKIRDFLS</sequence>
<dbReference type="GO" id="GO:0003677">
    <property type="term" value="F:DNA binding"/>
    <property type="evidence" value="ECO:0007669"/>
    <property type="project" value="UniProtKB-UniRule"/>
</dbReference>
<dbReference type="Proteomes" id="UP000288212">
    <property type="component" value="Unassembled WGS sequence"/>
</dbReference>
<evidence type="ECO:0000259" key="7">
    <source>
        <dbReference type="Pfam" id="PF17206"/>
    </source>
</evidence>
<dbReference type="Pfam" id="PF17206">
    <property type="entry name" value="SeqA_N"/>
    <property type="match status" value="1"/>
</dbReference>
<reference evidence="8 9" key="1">
    <citation type="journal article" date="2011" name="Front. Microbiol.">
        <title>Genomic signatures of strain selection and enhancement in Bacillus atrophaeus var. globigii, a historical biowarfare simulant.</title>
        <authorList>
            <person name="Gibbons H.S."/>
            <person name="Broomall S.M."/>
            <person name="McNew L.A."/>
            <person name="Daligault H."/>
            <person name="Chapman C."/>
            <person name="Bruce D."/>
            <person name="Karavis M."/>
            <person name="Krepps M."/>
            <person name="McGregor P.A."/>
            <person name="Hong C."/>
            <person name="Park K.H."/>
            <person name="Akmal A."/>
            <person name="Feldman A."/>
            <person name="Lin J.S."/>
            <person name="Chang W.E."/>
            <person name="Higgs B.W."/>
            <person name="Demirev P."/>
            <person name="Lindquist J."/>
            <person name="Liem A."/>
            <person name="Fochler E."/>
            <person name="Read T.D."/>
            <person name="Tapia R."/>
            <person name="Johnson S."/>
            <person name="Bishop-Lilly K.A."/>
            <person name="Detter C."/>
            <person name="Han C."/>
            <person name="Sozhamannan S."/>
            <person name="Rosenzweig C.N."/>
            <person name="Skowronski E.W."/>
        </authorList>
    </citation>
    <scope>NUCLEOTIDE SEQUENCE [LARGE SCALE GENOMIC DNA]</scope>
    <source>
        <strain evidence="8 9">AK5</strain>
    </source>
</reference>
<dbReference type="InterPro" id="IPR013321">
    <property type="entry name" value="Arc_rbn_hlx_hlx"/>
</dbReference>
<dbReference type="Pfam" id="PF03925">
    <property type="entry name" value="SeqA"/>
    <property type="match status" value="1"/>
</dbReference>
<name>A0A432VYY5_9GAMM</name>
<keyword evidence="2 4" id="KW-0236">DNA replication inhibitor</keyword>
<evidence type="ECO:0000256" key="1">
    <source>
        <dbReference type="ARBA" id="ARBA00022490"/>
    </source>
</evidence>
<organism evidence="8 9">
    <name type="scientific">Aliidiomarina haloalkalitolerans</name>
    <dbReference type="NCBI Taxonomy" id="859059"/>
    <lineage>
        <taxon>Bacteria</taxon>
        <taxon>Pseudomonadati</taxon>
        <taxon>Pseudomonadota</taxon>
        <taxon>Gammaproteobacteria</taxon>
        <taxon>Alteromonadales</taxon>
        <taxon>Idiomarinaceae</taxon>
        <taxon>Aliidiomarina</taxon>
    </lineage>
</organism>
<accession>A0A432VYY5</accession>
<dbReference type="OrthoDB" id="5591069at2"/>
<evidence type="ECO:0000256" key="2">
    <source>
        <dbReference type="ARBA" id="ARBA00022880"/>
    </source>
</evidence>
<comment type="similarity">
    <text evidence="4 5">Belongs to the SeqA family.</text>
</comment>
<comment type="caution">
    <text evidence="4">Lacks conserved residue(s) required for the propagation of feature annotation.</text>
</comment>
<feature type="domain" description="Negative modulator of initiation of replication SeqA N-terminal" evidence="7">
    <location>
        <begin position="1"/>
        <end position="36"/>
    </location>
</feature>
<dbReference type="InterPro" id="IPR036835">
    <property type="entry name" value="SeqA_DNA-bd_C_sf"/>
</dbReference>
<evidence type="ECO:0000256" key="3">
    <source>
        <dbReference type="ARBA" id="ARBA00023125"/>
    </source>
</evidence>
<keyword evidence="1 4" id="KW-0963">Cytoplasm</keyword>
<dbReference type="NCBIfam" id="NF008389">
    <property type="entry name" value="PRK11187.1"/>
    <property type="match status" value="1"/>
</dbReference>
<evidence type="ECO:0000313" key="9">
    <source>
        <dbReference type="Proteomes" id="UP000288212"/>
    </source>
</evidence>
<dbReference type="InterPro" id="IPR010985">
    <property type="entry name" value="Ribbon_hlx_hlx"/>
</dbReference>
<comment type="subunit">
    <text evidence="4">Homodimer. Polymerizes to form helical filaments.</text>
</comment>
<evidence type="ECO:0000313" key="8">
    <source>
        <dbReference type="EMBL" id="RUO21889.1"/>
    </source>
</evidence>
<dbReference type="Gene3D" id="1.20.1380.10">
    <property type="entry name" value="Replication modulator SeqA, C-terminal DNA-binding domain"/>
    <property type="match status" value="1"/>
</dbReference>
<dbReference type="EMBL" id="PIPI01000001">
    <property type="protein sequence ID" value="RUO21889.1"/>
    <property type="molecule type" value="Genomic_DNA"/>
</dbReference>
<protein>
    <recommendedName>
        <fullName evidence="4 5">Negative modulator of initiation of replication</fullName>
    </recommendedName>
</protein>
<dbReference type="RefSeq" id="WP_126791136.1">
    <property type="nucleotide sequence ID" value="NZ_PIPI01000001.1"/>
</dbReference>
<dbReference type="InterPro" id="IPR026577">
    <property type="entry name" value="SeqA_DNA-bd_C"/>
</dbReference>
<dbReference type="GO" id="GO:0032297">
    <property type="term" value="P:negative regulation of DNA-templated DNA replication initiation"/>
    <property type="evidence" value="ECO:0007669"/>
    <property type="project" value="UniProtKB-UniRule"/>
</dbReference>